<dbReference type="Pfam" id="PF04314">
    <property type="entry name" value="PCuAC"/>
    <property type="match status" value="1"/>
</dbReference>
<name>A0A846XHS6_9NOCA</name>
<dbReference type="AlphaFoldDB" id="A0A846XHS6"/>
<feature type="compositionally biased region" description="Low complexity" evidence="1">
    <location>
        <begin position="171"/>
        <end position="184"/>
    </location>
</feature>
<dbReference type="InterPro" id="IPR007410">
    <property type="entry name" value="LpqE-like"/>
</dbReference>
<proteinExistence type="predicted"/>
<keyword evidence="2" id="KW-0732">Signal</keyword>
<evidence type="ECO:0000256" key="2">
    <source>
        <dbReference type="SAM" id="SignalP"/>
    </source>
</evidence>
<dbReference type="PANTHER" id="PTHR36302:SF1">
    <property type="entry name" value="COPPER CHAPERONE PCU(A)C"/>
    <property type="match status" value="1"/>
</dbReference>
<dbReference type="EMBL" id="JAAXOO010000002">
    <property type="protein sequence ID" value="NKY33414.1"/>
    <property type="molecule type" value="Genomic_DNA"/>
</dbReference>
<dbReference type="InterPro" id="IPR058248">
    <property type="entry name" value="Lxx211020-like"/>
</dbReference>
<sequence length="184" mass="18785">MKISIRHGAFVTALSFAAAFAGACSADNTESAHRQADSVVVHEQWVKAADTGMTSAFAEFRNSADTDVRVVAASSPAAGWSELHEIAPGDTGAPVMRPKAGGFVIPAGGTYTLSAGGDHLMLMDLLAPLTPGAETEITLELEDRSTKTFTAQVRDFAGAQEDYQPGGGDSAGVPAAPAAPAHSG</sequence>
<protein>
    <submittedName>
        <fullName evidence="3">Copper chaperone PCu(A)C</fullName>
    </submittedName>
</protein>
<organism evidence="3 4">
    <name type="scientific">Nocardia speluncae</name>
    <dbReference type="NCBI Taxonomy" id="419477"/>
    <lineage>
        <taxon>Bacteria</taxon>
        <taxon>Bacillati</taxon>
        <taxon>Actinomycetota</taxon>
        <taxon>Actinomycetes</taxon>
        <taxon>Mycobacteriales</taxon>
        <taxon>Nocardiaceae</taxon>
        <taxon>Nocardia</taxon>
    </lineage>
</organism>
<evidence type="ECO:0000256" key="1">
    <source>
        <dbReference type="SAM" id="MobiDB-lite"/>
    </source>
</evidence>
<comment type="caution">
    <text evidence="3">The sequence shown here is derived from an EMBL/GenBank/DDBJ whole genome shotgun (WGS) entry which is preliminary data.</text>
</comment>
<evidence type="ECO:0000313" key="3">
    <source>
        <dbReference type="EMBL" id="NKY33414.1"/>
    </source>
</evidence>
<dbReference type="Proteomes" id="UP000565715">
    <property type="component" value="Unassembled WGS sequence"/>
</dbReference>
<dbReference type="PANTHER" id="PTHR36302">
    <property type="entry name" value="BLR7088 PROTEIN"/>
    <property type="match status" value="1"/>
</dbReference>
<keyword evidence="4" id="KW-1185">Reference proteome</keyword>
<dbReference type="RefSeq" id="WP_068039914.1">
    <property type="nucleotide sequence ID" value="NZ_JAAXOO010000002.1"/>
</dbReference>
<accession>A0A846XHS6</accession>
<dbReference type="InterPro" id="IPR036182">
    <property type="entry name" value="PCuAC_sf"/>
</dbReference>
<feature type="chain" id="PRO_5032307636" evidence="2">
    <location>
        <begin position="27"/>
        <end position="184"/>
    </location>
</feature>
<feature type="signal peptide" evidence="2">
    <location>
        <begin position="1"/>
        <end position="26"/>
    </location>
</feature>
<gene>
    <name evidence="3" type="ORF">HGA13_10065</name>
</gene>
<dbReference type="PROSITE" id="PS51257">
    <property type="entry name" value="PROKAR_LIPOPROTEIN"/>
    <property type="match status" value="1"/>
</dbReference>
<feature type="region of interest" description="Disordered" evidence="1">
    <location>
        <begin position="155"/>
        <end position="184"/>
    </location>
</feature>
<dbReference type="Gene3D" id="2.60.40.1890">
    <property type="entry name" value="PCu(A)C copper chaperone"/>
    <property type="match status" value="1"/>
</dbReference>
<dbReference type="SUPFAM" id="SSF110087">
    <property type="entry name" value="DR1885-like metal-binding protein"/>
    <property type="match status" value="1"/>
</dbReference>
<reference evidence="3 4" key="1">
    <citation type="submission" date="2020-04" db="EMBL/GenBank/DDBJ databases">
        <title>MicrobeNet Type strains.</title>
        <authorList>
            <person name="Nicholson A.C."/>
        </authorList>
    </citation>
    <scope>NUCLEOTIDE SEQUENCE [LARGE SCALE GENOMIC DNA]</scope>
    <source>
        <strain evidence="3 4">DSM 45078</strain>
    </source>
</reference>
<evidence type="ECO:0000313" key="4">
    <source>
        <dbReference type="Proteomes" id="UP000565715"/>
    </source>
</evidence>